<dbReference type="EMBL" id="AP019860">
    <property type="protein sequence ID" value="BBM85963.1"/>
    <property type="molecule type" value="Genomic_DNA"/>
</dbReference>
<dbReference type="CDD" id="cd14014">
    <property type="entry name" value="STKc_PknB_like"/>
    <property type="match status" value="1"/>
</dbReference>
<dbReference type="Proteomes" id="UP000326354">
    <property type="component" value="Chromosome"/>
</dbReference>
<proteinExistence type="predicted"/>
<evidence type="ECO:0000256" key="5">
    <source>
        <dbReference type="PROSITE-ProRule" id="PRU10141"/>
    </source>
</evidence>
<keyword evidence="4 5" id="KW-0067">ATP-binding</keyword>
<dbReference type="InterPro" id="IPR042095">
    <property type="entry name" value="SUMF_sf"/>
</dbReference>
<dbReference type="Gene3D" id="1.10.510.10">
    <property type="entry name" value="Transferase(Phosphotransferase) domain 1"/>
    <property type="match status" value="1"/>
</dbReference>
<dbReference type="AlphaFoldDB" id="A0A5S9IPZ4"/>
<accession>A0A5S9IPZ4</accession>
<dbReference type="PROSITE" id="PS50011">
    <property type="entry name" value="PROTEIN_KINASE_DOM"/>
    <property type="match status" value="1"/>
</dbReference>
<keyword evidence="9" id="KW-1185">Reference proteome</keyword>
<keyword evidence="6" id="KW-0472">Membrane</keyword>
<evidence type="ECO:0000313" key="9">
    <source>
        <dbReference type="Proteomes" id="UP000326354"/>
    </source>
</evidence>
<evidence type="ECO:0000256" key="3">
    <source>
        <dbReference type="ARBA" id="ARBA00022777"/>
    </source>
</evidence>
<dbReference type="PROSITE" id="PS00107">
    <property type="entry name" value="PROTEIN_KINASE_ATP"/>
    <property type="match status" value="1"/>
</dbReference>
<dbReference type="SUPFAM" id="SSF56436">
    <property type="entry name" value="C-type lectin-like"/>
    <property type="match status" value="1"/>
</dbReference>
<dbReference type="GO" id="GO:0004674">
    <property type="term" value="F:protein serine/threonine kinase activity"/>
    <property type="evidence" value="ECO:0007669"/>
    <property type="project" value="UniProtKB-KW"/>
</dbReference>
<keyword evidence="2 5" id="KW-0547">Nucleotide-binding</keyword>
<gene>
    <name evidence="8" type="ORF">UABAM_04349</name>
</gene>
<dbReference type="PANTHER" id="PTHR43289:SF6">
    <property type="entry name" value="SERINE_THREONINE-PROTEIN KINASE NEKL-3"/>
    <property type="match status" value="1"/>
</dbReference>
<dbReference type="InterPro" id="IPR016187">
    <property type="entry name" value="CTDL_fold"/>
</dbReference>
<evidence type="ECO:0000256" key="2">
    <source>
        <dbReference type="ARBA" id="ARBA00022741"/>
    </source>
</evidence>
<dbReference type="Gene3D" id="3.90.1580.10">
    <property type="entry name" value="paralog of FGE (formylglycine-generating enzyme)"/>
    <property type="match status" value="1"/>
</dbReference>
<dbReference type="PROSITE" id="PS00108">
    <property type="entry name" value="PROTEIN_KINASE_ST"/>
    <property type="match status" value="1"/>
</dbReference>
<dbReference type="InterPro" id="IPR011009">
    <property type="entry name" value="Kinase-like_dom_sf"/>
</dbReference>
<evidence type="ECO:0000256" key="6">
    <source>
        <dbReference type="SAM" id="Phobius"/>
    </source>
</evidence>
<name>A0A5S9IPZ4_UABAM</name>
<keyword evidence="6" id="KW-1133">Transmembrane helix</keyword>
<keyword evidence="3 8" id="KW-0418">Kinase</keyword>
<feature type="binding site" evidence="5">
    <location>
        <position position="61"/>
    </location>
    <ligand>
        <name>ATP</name>
        <dbReference type="ChEBI" id="CHEBI:30616"/>
    </ligand>
</feature>
<evidence type="ECO:0000256" key="4">
    <source>
        <dbReference type="ARBA" id="ARBA00022840"/>
    </source>
</evidence>
<dbReference type="InterPro" id="IPR008271">
    <property type="entry name" value="Ser/Thr_kinase_AS"/>
</dbReference>
<dbReference type="InterPro" id="IPR005532">
    <property type="entry name" value="SUMF_dom"/>
</dbReference>
<dbReference type="InterPro" id="IPR000719">
    <property type="entry name" value="Prot_kinase_dom"/>
</dbReference>
<feature type="transmembrane region" description="Helical" evidence="6">
    <location>
        <begin position="375"/>
        <end position="396"/>
    </location>
</feature>
<keyword evidence="6" id="KW-0812">Transmembrane</keyword>
<keyword evidence="1" id="KW-0808">Transferase</keyword>
<evidence type="ECO:0000259" key="7">
    <source>
        <dbReference type="PROSITE" id="PS50011"/>
    </source>
</evidence>
<dbReference type="SUPFAM" id="SSF56112">
    <property type="entry name" value="Protein kinase-like (PK-like)"/>
    <property type="match status" value="1"/>
</dbReference>
<dbReference type="KEGG" id="uam:UABAM_04349"/>
<protein>
    <submittedName>
        <fullName evidence="8">Serine/threonine protein kinase</fullName>
    </submittedName>
</protein>
<dbReference type="SMART" id="SM00220">
    <property type="entry name" value="S_TKc"/>
    <property type="match status" value="1"/>
</dbReference>
<dbReference type="InterPro" id="IPR017441">
    <property type="entry name" value="Protein_kinase_ATP_BS"/>
</dbReference>
<organism evidence="8 9">
    <name type="scientific">Uabimicrobium amorphum</name>
    <dbReference type="NCBI Taxonomy" id="2596890"/>
    <lineage>
        <taxon>Bacteria</taxon>
        <taxon>Pseudomonadati</taxon>
        <taxon>Planctomycetota</taxon>
        <taxon>Candidatus Uabimicrobiia</taxon>
        <taxon>Candidatus Uabimicrobiales</taxon>
        <taxon>Candidatus Uabimicrobiaceae</taxon>
        <taxon>Candidatus Uabimicrobium</taxon>
    </lineage>
</organism>
<evidence type="ECO:0000256" key="1">
    <source>
        <dbReference type="ARBA" id="ARBA00022679"/>
    </source>
</evidence>
<dbReference type="Pfam" id="PF03781">
    <property type="entry name" value="FGE-sulfatase"/>
    <property type="match status" value="1"/>
</dbReference>
<keyword evidence="8" id="KW-0723">Serine/threonine-protein kinase</keyword>
<feature type="domain" description="Protein kinase" evidence="7">
    <location>
        <begin position="32"/>
        <end position="296"/>
    </location>
</feature>
<dbReference type="OrthoDB" id="174270at2"/>
<dbReference type="Pfam" id="PF00069">
    <property type="entry name" value="Pkinase"/>
    <property type="match status" value="1"/>
</dbReference>
<sequence length="726" mass="83854">MDEHRLPDSFIENVKTRSLQEMSPRQATIRSYRIMQELGSGAMGNVYQAIDTRSNKVVAIKSIRSSGNQSHRDRFIREYKLLSIINHENLIRAYEFFEENGYLHMIIEYVEGASLEETLLKKAPLNLSDKLAIANKICRGIEVLNTAGIIHRDIKPANIMINSAKGLTKILDLGIGKNIKQMGENHLTLDGQVLGTAMYLSPEQTKGKITATSDIFSVGTVLYQLFTDTCHSPFDRKGIFECFFAINSFSPLEIKDAVHLEPRWLYEEVSRVVAKAMEKDSNCRWQSAGQMAHIFEELHQKLQHATQRMSSFHITAVNPQLLHSLHAVKIKVRDSDLVTRYVPQMDSPPATKTSTHTTRRRLNKYKDQQKPKSNYAAWMIALLSGAFIGVILMFVVQNFAALGNEEKQNTTRSASVKIETQTKMPLPAKIWDKCWNEKQKYFDFTQLVWKNLRHPQQVQYAGEYQKWYAQQHNLPVEKDFVLRRVNMRMMLIPPGLFFMGSPYFERGRSNQEQQHKVLISKCFWLGKYEVTCEQWKDVTGENPLQQDLRVHRQHPIVFVSYEDIRRKLLPKLGKSFHLPTEAQWEYSCRAGTTSIFYWGNDIGLVGKHANLADQLLSQISFRIQQRVSDGFYLLAPVGSLGQNPFLLHDMMGNVWEWNRDYYGPYQQLNQVQKDPLMTKGYLISIRSGSWSLVQESLMRSASRRGFHPSKRVDFVGLRLMRRCDEK</sequence>
<dbReference type="PANTHER" id="PTHR43289">
    <property type="entry name" value="MITOGEN-ACTIVATED PROTEIN KINASE KINASE KINASE 20-RELATED"/>
    <property type="match status" value="1"/>
</dbReference>
<dbReference type="GO" id="GO:0005524">
    <property type="term" value="F:ATP binding"/>
    <property type="evidence" value="ECO:0007669"/>
    <property type="project" value="UniProtKB-UniRule"/>
</dbReference>
<evidence type="ECO:0000313" key="8">
    <source>
        <dbReference type="EMBL" id="BBM85963.1"/>
    </source>
</evidence>
<dbReference type="RefSeq" id="WP_151970044.1">
    <property type="nucleotide sequence ID" value="NZ_AP019860.1"/>
</dbReference>
<reference evidence="8 9" key="1">
    <citation type="submission" date="2019-08" db="EMBL/GenBank/DDBJ databases">
        <title>Complete genome sequence of Candidatus Uab amorphum.</title>
        <authorList>
            <person name="Shiratori T."/>
            <person name="Suzuki S."/>
            <person name="Kakizawa Y."/>
            <person name="Ishida K."/>
        </authorList>
    </citation>
    <scope>NUCLEOTIDE SEQUENCE [LARGE SCALE GENOMIC DNA]</scope>
    <source>
        <strain evidence="8 9">SRT547</strain>
    </source>
</reference>